<name>A0AAV6GVI3_9TELE</name>
<evidence type="ECO:0000313" key="1">
    <source>
        <dbReference type="EMBL" id="KAG5279133.1"/>
    </source>
</evidence>
<protein>
    <submittedName>
        <fullName evidence="1">Uncharacterized protein</fullName>
    </submittedName>
</protein>
<reference evidence="1" key="1">
    <citation type="submission" date="2020-10" db="EMBL/GenBank/DDBJ databases">
        <title>Chromosome-scale genome assembly of the Allis shad, Alosa alosa.</title>
        <authorList>
            <person name="Margot Z."/>
            <person name="Christophe K."/>
            <person name="Cabau C."/>
            <person name="Louis A."/>
            <person name="Berthelot C."/>
            <person name="Parey E."/>
            <person name="Roest Crollius H."/>
            <person name="Montfort J."/>
            <person name="Robinson-Rechavi M."/>
            <person name="Bucao C."/>
            <person name="Bouchez O."/>
            <person name="Gislard M."/>
            <person name="Lluch J."/>
            <person name="Milhes M."/>
            <person name="Lampietro C."/>
            <person name="Lopez Roques C."/>
            <person name="Donnadieu C."/>
            <person name="Braasch I."/>
            <person name="Desvignes T."/>
            <person name="Postlethwait J."/>
            <person name="Bobe J."/>
            <person name="Guiguen Y."/>
        </authorList>
    </citation>
    <scope>NUCLEOTIDE SEQUENCE</scope>
    <source>
        <strain evidence="1">M-15738</strain>
        <tissue evidence="1">Blood</tissue>
    </source>
</reference>
<dbReference type="AlphaFoldDB" id="A0AAV6GVI3"/>
<dbReference type="EMBL" id="JADWDJ010000006">
    <property type="protein sequence ID" value="KAG5279133.1"/>
    <property type="molecule type" value="Genomic_DNA"/>
</dbReference>
<accession>A0AAV6GVI3</accession>
<evidence type="ECO:0000313" key="2">
    <source>
        <dbReference type="Proteomes" id="UP000823561"/>
    </source>
</evidence>
<dbReference type="Proteomes" id="UP000823561">
    <property type="component" value="Chromosome 6"/>
</dbReference>
<proteinExistence type="predicted"/>
<comment type="caution">
    <text evidence="1">The sequence shown here is derived from an EMBL/GenBank/DDBJ whole genome shotgun (WGS) entry which is preliminary data.</text>
</comment>
<gene>
    <name evidence="1" type="ORF">AALO_G00074420</name>
</gene>
<organism evidence="1 2">
    <name type="scientific">Alosa alosa</name>
    <name type="common">allis shad</name>
    <dbReference type="NCBI Taxonomy" id="278164"/>
    <lineage>
        <taxon>Eukaryota</taxon>
        <taxon>Metazoa</taxon>
        <taxon>Chordata</taxon>
        <taxon>Craniata</taxon>
        <taxon>Vertebrata</taxon>
        <taxon>Euteleostomi</taxon>
        <taxon>Actinopterygii</taxon>
        <taxon>Neopterygii</taxon>
        <taxon>Teleostei</taxon>
        <taxon>Clupei</taxon>
        <taxon>Clupeiformes</taxon>
        <taxon>Clupeoidei</taxon>
        <taxon>Clupeidae</taxon>
        <taxon>Alosa</taxon>
    </lineage>
</organism>
<sequence>MMLVEDFNTLKELTLGVAPQAKDVIQVGVKRRWAVSPWVNPVLKLNSQKLNCLSRHPAHMKMEIEEPGGLLPWLQVHSGLEQS</sequence>
<keyword evidence="2" id="KW-1185">Reference proteome</keyword>